<dbReference type="Pfam" id="PF01803">
    <property type="entry name" value="LIM_bind"/>
    <property type="match status" value="1"/>
</dbReference>
<accession>A0A9P1E881</accession>
<evidence type="ECO:0000313" key="3">
    <source>
        <dbReference type="Proteomes" id="UP001152484"/>
    </source>
</evidence>
<gene>
    <name evidence="2" type="ORF">CEURO_LOCUS9579</name>
</gene>
<evidence type="ECO:0000313" key="2">
    <source>
        <dbReference type="EMBL" id="CAH9086325.1"/>
    </source>
</evidence>
<dbReference type="Proteomes" id="UP001152484">
    <property type="component" value="Unassembled WGS sequence"/>
</dbReference>
<keyword evidence="1" id="KW-0175">Coiled coil</keyword>
<dbReference type="OrthoDB" id="911057at2759"/>
<dbReference type="EMBL" id="CAMAPE010000019">
    <property type="protein sequence ID" value="CAH9086325.1"/>
    <property type="molecule type" value="Genomic_DNA"/>
</dbReference>
<comment type="caution">
    <text evidence="2">The sequence shown here is derived from an EMBL/GenBank/DDBJ whole genome shotgun (WGS) entry which is preliminary data.</text>
</comment>
<reference evidence="2" key="1">
    <citation type="submission" date="2022-07" db="EMBL/GenBank/DDBJ databases">
        <authorList>
            <person name="Macas J."/>
            <person name="Novak P."/>
            <person name="Neumann P."/>
        </authorList>
    </citation>
    <scope>NUCLEOTIDE SEQUENCE</scope>
</reference>
<dbReference type="PANTHER" id="PTHR10378">
    <property type="entry name" value="LIM DOMAIN-BINDING PROTEIN"/>
    <property type="match status" value="1"/>
</dbReference>
<name>A0A9P1E881_CUSEU</name>
<proteinExistence type="predicted"/>
<organism evidence="2 3">
    <name type="scientific">Cuscuta europaea</name>
    <name type="common">European dodder</name>
    <dbReference type="NCBI Taxonomy" id="41803"/>
    <lineage>
        <taxon>Eukaryota</taxon>
        <taxon>Viridiplantae</taxon>
        <taxon>Streptophyta</taxon>
        <taxon>Embryophyta</taxon>
        <taxon>Tracheophyta</taxon>
        <taxon>Spermatophyta</taxon>
        <taxon>Magnoliopsida</taxon>
        <taxon>eudicotyledons</taxon>
        <taxon>Gunneridae</taxon>
        <taxon>Pentapetalae</taxon>
        <taxon>asterids</taxon>
        <taxon>lamiids</taxon>
        <taxon>Solanales</taxon>
        <taxon>Convolvulaceae</taxon>
        <taxon>Cuscuteae</taxon>
        <taxon>Cuscuta</taxon>
        <taxon>Cuscuta subgen. Cuscuta</taxon>
    </lineage>
</organism>
<keyword evidence="3" id="KW-1185">Reference proteome</keyword>
<dbReference type="InterPro" id="IPR029005">
    <property type="entry name" value="LIM-bd/SEUSS"/>
</dbReference>
<protein>
    <submittedName>
        <fullName evidence="2">Uncharacterized protein</fullName>
    </submittedName>
</protein>
<feature type="coiled-coil region" evidence="1">
    <location>
        <begin position="140"/>
        <end position="167"/>
    </location>
</feature>
<dbReference type="AlphaFoldDB" id="A0A9P1E881"/>
<evidence type="ECO:0000256" key="1">
    <source>
        <dbReference type="SAM" id="Coils"/>
    </source>
</evidence>
<sequence length="525" mass="60646">MDVEGNHSNSYGQPTIVTGGKFFETLISEVSARSKSPSKYYFERTPRTSPRMLNVNAHLVYNNSNYETNNMLQRKLSLEPQPGNGANNYVFSNAHLLLPNTALSQIHRQGYKRQQSHPVVNIDVYGTNGFKRPRLDANRKLQYEKSLMELQEKNIELKTLIEQQRQQTHIHEHVSPLGLKERVSVQAELEFQDRAQVSSPPYFDGNICSRRLKQYLYHLSCRPFDNDINFWRKFCSEYYAPCAKQRWCLSICENMSQEALSLFTKTAMVSPCRLRIPFKESWCCSICGSKSSKGFEVINEALPRLFKAKFESGMVDEIMFLGLPEEHIFPSGLIMLEYGKVVQESIYENFRIVHEGKLRVIFREDLKIVLWEFCVLCHEEYLERRLISRQVNDFVEAAQIYSSTNNFEDIQSCCNMFLTAEDKLERNMQMPLVNDLGFPKQHFRCLQIAEVVGTMKDLITIGQVLGLGPIECLNKYGKLKEVEEPKTADSVVTFRDEEQEVGETVDKLEAFAKGRATASRFLKDF</sequence>